<accession>A0A9W8CTW0</accession>
<dbReference type="InterPro" id="IPR036291">
    <property type="entry name" value="NAD(P)-bd_dom_sf"/>
</dbReference>
<reference evidence="4" key="1">
    <citation type="submission" date="2022-07" db="EMBL/GenBank/DDBJ databases">
        <title>Phylogenomic reconstructions and comparative analyses of Kickxellomycotina fungi.</title>
        <authorList>
            <person name="Reynolds N.K."/>
            <person name="Stajich J.E."/>
            <person name="Barry K."/>
            <person name="Grigoriev I.V."/>
            <person name="Crous P."/>
            <person name="Smith M.E."/>
        </authorList>
    </citation>
    <scope>NUCLEOTIDE SEQUENCE</scope>
    <source>
        <strain evidence="4">NBRC 32514</strain>
    </source>
</reference>
<dbReference type="CDD" id="cd05251">
    <property type="entry name" value="NmrA_like_SDR_a"/>
    <property type="match status" value="1"/>
</dbReference>
<dbReference type="GO" id="GO:0005634">
    <property type="term" value="C:nucleus"/>
    <property type="evidence" value="ECO:0007669"/>
    <property type="project" value="TreeGrafter"/>
</dbReference>
<organism evidence="4 5">
    <name type="scientific">Coemansia erecta</name>
    <dbReference type="NCBI Taxonomy" id="147472"/>
    <lineage>
        <taxon>Eukaryota</taxon>
        <taxon>Fungi</taxon>
        <taxon>Fungi incertae sedis</taxon>
        <taxon>Zoopagomycota</taxon>
        <taxon>Kickxellomycotina</taxon>
        <taxon>Kickxellomycetes</taxon>
        <taxon>Kickxellales</taxon>
        <taxon>Kickxellaceae</taxon>
        <taxon>Coemansia</taxon>
    </lineage>
</organism>
<dbReference type="OrthoDB" id="3358371at2759"/>
<dbReference type="InterPro" id="IPR008030">
    <property type="entry name" value="NmrA-like"/>
</dbReference>
<keyword evidence="2" id="KW-0521">NADP</keyword>
<dbReference type="EMBL" id="JANBOJ010000043">
    <property type="protein sequence ID" value="KAJ1724076.1"/>
    <property type="molecule type" value="Genomic_DNA"/>
</dbReference>
<sequence>MTQLAAVVGATGLQGGSVIKALYAAGKFRIRALTRNPDSSSAKSLEQKYPGIEIVRADLDSPESLRQAFRGADVVFGVTQFFQNDILEKVENGDTDAEFTQGKAMIDAAIAEGVQSMVLSSLPSMNKVSGGKYSKVLHFEGKHKVEEYLLSKADMIRGYPVHAGAYMQNYVGNSRRSAEDNAVEFSLVLGASDKLPLTDIENDLGKIVVYVLEHPEECLGKPMAVCSGYFEAQDMVKAFTEVTGIPARHVQIPYEYLGSEDLAQMFQGFREFNIFDGMTDFAEYYEKRGVHLTTPAEFWKNSGWTGPSE</sequence>
<dbReference type="Gene3D" id="3.40.50.720">
    <property type="entry name" value="NAD(P)-binding Rossmann-like Domain"/>
    <property type="match status" value="1"/>
</dbReference>
<protein>
    <recommendedName>
        <fullName evidence="3">NmrA-like domain-containing protein</fullName>
    </recommendedName>
</protein>
<evidence type="ECO:0000256" key="2">
    <source>
        <dbReference type="ARBA" id="ARBA00022857"/>
    </source>
</evidence>
<comment type="caution">
    <text evidence="4">The sequence shown here is derived from an EMBL/GenBank/DDBJ whole genome shotgun (WGS) entry which is preliminary data.</text>
</comment>
<dbReference type="Gene3D" id="3.90.25.10">
    <property type="entry name" value="UDP-galactose 4-epimerase, domain 1"/>
    <property type="match status" value="1"/>
</dbReference>
<dbReference type="AlphaFoldDB" id="A0A9W8CTW0"/>
<evidence type="ECO:0000259" key="3">
    <source>
        <dbReference type="Pfam" id="PF05368"/>
    </source>
</evidence>
<dbReference type="SUPFAM" id="SSF51735">
    <property type="entry name" value="NAD(P)-binding Rossmann-fold domains"/>
    <property type="match status" value="1"/>
</dbReference>
<dbReference type="PANTHER" id="PTHR42748">
    <property type="entry name" value="NITROGEN METABOLITE REPRESSION PROTEIN NMRA FAMILY MEMBER"/>
    <property type="match status" value="1"/>
</dbReference>
<dbReference type="PANTHER" id="PTHR42748:SF7">
    <property type="entry name" value="NMRA LIKE REDOX SENSOR 1-RELATED"/>
    <property type="match status" value="1"/>
</dbReference>
<evidence type="ECO:0000313" key="4">
    <source>
        <dbReference type="EMBL" id="KAJ1724076.1"/>
    </source>
</evidence>
<dbReference type="InterPro" id="IPR051164">
    <property type="entry name" value="NmrA-like_oxidored"/>
</dbReference>
<dbReference type="Pfam" id="PF05368">
    <property type="entry name" value="NmrA"/>
    <property type="match status" value="1"/>
</dbReference>
<proteinExistence type="inferred from homology"/>
<feature type="domain" description="NmrA-like" evidence="3">
    <location>
        <begin position="2"/>
        <end position="277"/>
    </location>
</feature>
<evidence type="ECO:0000256" key="1">
    <source>
        <dbReference type="ARBA" id="ARBA00006328"/>
    </source>
</evidence>
<evidence type="ECO:0000313" key="5">
    <source>
        <dbReference type="Proteomes" id="UP001149813"/>
    </source>
</evidence>
<name>A0A9W8CTW0_9FUNG</name>
<keyword evidence="5" id="KW-1185">Reference proteome</keyword>
<dbReference type="Proteomes" id="UP001149813">
    <property type="component" value="Unassembled WGS sequence"/>
</dbReference>
<comment type="similarity">
    <text evidence="1">Belongs to the NmrA-type oxidoreductase family.</text>
</comment>
<gene>
    <name evidence="4" type="ORF">LPJ53_001650</name>
</gene>